<comment type="cofactor">
    <cofactor evidence="1">
        <name>pyridoxal 5'-phosphate</name>
        <dbReference type="ChEBI" id="CHEBI:597326"/>
    </cofactor>
</comment>
<comment type="catalytic activity">
    <reaction evidence="5">
        <text>(sulfur carrier)-H + L-cysteine = (sulfur carrier)-SH + L-alanine</text>
        <dbReference type="Rhea" id="RHEA:43892"/>
        <dbReference type="Rhea" id="RHEA-COMP:14737"/>
        <dbReference type="Rhea" id="RHEA-COMP:14739"/>
        <dbReference type="ChEBI" id="CHEBI:29917"/>
        <dbReference type="ChEBI" id="CHEBI:35235"/>
        <dbReference type="ChEBI" id="CHEBI:57972"/>
        <dbReference type="ChEBI" id="CHEBI:64428"/>
        <dbReference type="EC" id="2.8.1.7"/>
    </reaction>
</comment>
<evidence type="ECO:0000313" key="8">
    <source>
        <dbReference type="Proteomes" id="UP000010802"/>
    </source>
</evidence>
<evidence type="ECO:0000256" key="4">
    <source>
        <dbReference type="ARBA" id="ARBA00022898"/>
    </source>
</evidence>
<sequence>MIYLDHAATSFHKPPEVAEAVYRALQGTGNSGRGAHGASLDASRVIYRAREAISGMFNLGDPSRVVFTSNATESLNIAIQGLLRPGDHCITTAIEHNSVLRPLYLMEERGVKLTIIPADKKGNIDVSQIESAVQAETKAVVLTHASNVTGNVLDIEAIGKICSKHGILFILDASQSAGLIPIDMQNINISALCCSGHKNLLGPQGTGVLCLAKEVFPTPLKLGGTGIDSFSHTMPKFLPETLEAGTLNIHGLAGLLAACDYLNKYGQLRIFKESIGYAKLFIEGVKDIPGVTLYGDFESELRTPVVALNIRDIDSKEIADELFQRFRIATRAGVHCAPGVHRTFGTEDQGMVRFSFSHFNTRNEVNEAIDALKILEEESR</sequence>
<dbReference type="Gene3D" id="3.40.640.10">
    <property type="entry name" value="Type I PLP-dependent aspartate aminotransferase-like (Major domain)"/>
    <property type="match status" value="1"/>
</dbReference>
<dbReference type="AlphaFoldDB" id="F4LUR1"/>
<dbReference type="STRING" id="1209989.TepRe1_0428"/>
<accession>F4LUR1</accession>
<dbReference type="EMBL" id="HF563609">
    <property type="protein sequence ID" value="CCP25152.1"/>
    <property type="molecule type" value="Genomic_DNA"/>
</dbReference>
<dbReference type="KEGG" id="tep:TepRe1_0428"/>
<keyword evidence="4" id="KW-0663">Pyridoxal phosphate</keyword>
<dbReference type="Proteomes" id="UP000010802">
    <property type="component" value="Chromosome"/>
</dbReference>
<dbReference type="eggNOG" id="COG0520">
    <property type="taxonomic scope" value="Bacteria"/>
</dbReference>
<dbReference type="EC" id="2.8.1.7" evidence="3"/>
<evidence type="ECO:0000256" key="2">
    <source>
        <dbReference type="ARBA" id="ARBA00010447"/>
    </source>
</evidence>
<dbReference type="InterPro" id="IPR016454">
    <property type="entry name" value="Cysteine_dSase"/>
</dbReference>
<evidence type="ECO:0000256" key="5">
    <source>
        <dbReference type="ARBA" id="ARBA00050776"/>
    </source>
</evidence>
<feature type="domain" description="Aminotransferase class V" evidence="6">
    <location>
        <begin position="2"/>
        <end position="366"/>
    </location>
</feature>
<dbReference type="InterPro" id="IPR015421">
    <property type="entry name" value="PyrdxlP-dep_Trfase_major"/>
</dbReference>
<accession>L0S047</accession>
<dbReference type="InterPro" id="IPR015424">
    <property type="entry name" value="PyrdxlP-dep_Trfase"/>
</dbReference>
<evidence type="ECO:0000256" key="1">
    <source>
        <dbReference type="ARBA" id="ARBA00001933"/>
    </source>
</evidence>
<evidence type="ECO:0000259" key="6">
    <source>
        <dbReference type="Pfam" id="PF00266"/>
    </source>
</evidence>
<dbReference type="SUPFAM" id="SSF53383">
    <property type="entry name" value="PLP-dependent transferases"/>
    <property type="match status" value="1"/>
</dbReference>
<dbReference type="InterPro" id="IPR015422">
    <property type="entry name" value="PyrdxlP-dep_Trfase_small"/>
</dbReference>
<dbReference type="PATRIC" id="fig|1209989.3.peg.499"/>
<proteinExistence type="inferred from homology"/>
<dbReference type="PIRSF" id="PIRSF005572">
    <property type="entry name" value="NifS"/>
    <property type="match status" value="1"/>
</dbReference>
<dbReference type="HOGENOM" id="CLU_003433_2_4_9"/>
<dbReference type="NCBIfam" id="TIGR01977">
    <property type="entry name" value="am_tr_V_EF2568"/>
    <property type="match status" value="1"/>
</dbReference>
<dbReference type="PANTHER" id="PTHR43586:SF4">
    <property type="entry name" value="ISOPENICILLIN N EPIMERASE"/>
    <property type="match status" value="1"/>
</dbReference>
<name>F4LUR1_TEPAE</name>
<dbReference type="OrthoDB" id="9804366at2"/>
<dbReference type="RefSeq" id="WP_013777552.1">
    <property type="nucleotide sequence ID" value="NC_015519.1"/>
</dbReference>
<evidence type="ECO:0000256" key="3">
    <source>
        <dbReference type="ARBA" id="ARBA00012239"/>
    </source>
</evidence>
<dbReference type="InterPro" id="IPR000192">
    <property type="entry name" value="Aminotrans_V_dom"/>
</dbReference>
<dbReference type="PANTHER" id="PTHR43586">
    <property type="entry name" value="CYSTEINE DESULFURASE"/>
    <property type="match status" value="1"/>
</dbReference>
<dbReference type="GO" id="GO:0031071">
    <property type="term" value="F:cysteine desulfurase activity"/>
    <property type="evidence" value="ECO:0007669"/>
    <property type="project" value="UniProtKB-EC"/>
</dbReference>
<keyword evidence="7" id="KW-0808">Transferase</keyword>
<protein>
    <recommendedName>
        <fullName evidence="3">cysteine desulfurase</fullName>
        <ecNumber evidence="3">2.8.1.7</ecNumber>
    </recommendedName>
</protein>
<keyword evidence="8" id="KW-1185">Reference proteome</keyword>
<gene>
    <name evidence="7" type="ordered locus">TEPIRE1_0475</name>
</gene>
<dbReference type="Pfam" id="PF00266">
    <property type="entry name" value="Aminotran_5"/>
    <property type="match status" value="1"/>
</dbReference>
<reference evidence="8" key="1">
    <citation type="journal article" date="2013" name="Genome Announc.">
        <title>First genome sequence of a syntrophic acetate-oxidizing bacterium, Tepidanaerobacter acetatoxydans strain Re1.</title>
        <authorList>
            <person name="Manzoor S."/>
            <person name="Bongcam-Rudloff E."/>
            <person name="Schnurer A."/>
            <person name="Muller B."/>
        </authorList>
    </citation>
    <scope>NUCLEOTIDE SEQUENCE [LARGE SCALE GENOMIC DNA]</scope>
    <source>
        <strain evidence="8">Re1</strain>
    </source>
</reference>
<dbReference type="InterPro" id="IPR010969">
    <property type="entry name" value="Cys_dSase-rel_unknwn_funct"/>
</dbReference>
<organism evidence="7 8">
    <name type="scientific">Tepidanaerobacter acetatoxydans (strain DSM 21804 / JCM 16047 / Re1)</name>
    <dbReference type="NCBI Taxonomy" id="1209989"/>
    <lineage>
        <taxon>Bacteria</taxon>
        <taxon>Bacillati</taxon>
        <taxon>Bacillota</taxon>
        <taxon>Clostridia</taxon>
        <taxon>Thermosediminibacterales</taxon>
        <taxon>Tepidanaerobacteraceae</taxon>
        <taxon>Tepidanaerobacter</taxon>
    </lineage>
</organism>
<dbReference type="Gene3D" id="3.90.1150.10">
    <property type="entry name" value="Aspartate Aminotransferase, domain 1"/>
    <property type="match status" value="1"/>
</dbReference>
<evidence type="ECO:0000313" key="7">
    <source>
        <dbReference type="EMBL" id="CCP25152.1"/>
    </source>
</evidence>
<dbReference type="KEGG" id="tae:TepiRe1_0475"/>
<comment type="similarity">
    <text evidence="2">Belongs to the class-V pyridoxal-phosphate-dependent aminotransferase family. Csd subfamily.</text>
</comment>